<dbReference type="STRING" id="1660.APY09_06690"/>
<dbReference type="Gene3D" id="1.25.40.10">
    <property type="entry name" value="Tetratricopeptide repeat domain"/>
    <property type="match status" value="1"/>
</dbReference>
<dbReference type="GO" id="GO:0015035">
    <property type="term" value="F:protein-disulfide reductase activity"/>
    <property type="evidence" value="ECO:0007669"/>
    <property type="project" value="TreeGrafter"/>
</dbReference>
<name>A0A2X0TYB5_9ACTO</name>
<dbReference type="Pfam" id="PF14561">
    <property type="entry name" value="TPR_20"/>
    <property type="match status" value="1"/>
</dbReference>
<evidence type="ECO:0000256" key="1">
    <source>
        <dbReference type="ARBA" id="ARBA00008987"/>
    </source>
</evidence>
<dbReference type="InterPro" id="IPR036249">
    <property type="entry name" value="Thioredoxin-like_sf"/>
</dbReference>
<organism evidence="5 6">
    <name type="scientific">Schaalia odontolytica</name>
    <dbReference type="NCBI Taxonomy" id="1660"/>
    <lineage>
        <taxon>Bacteria</taxon>
        <taxon>Bacillati</taxon>
        <taxon>Actinomycetota</taxon>
        <taxon>Actinomycetes</taxon>
        <taxon>Actinomycetales</taxon>
        <taxon>Actinomycetaceae</taxon>
        <taxon>Schaalia</taxon>
    </lineage>
</organism>
<dbReference type="CDD" id="cd02956">
    <property type="entry name" value="ybbN"/>
    <property type="match status" value="1"/>
</dbReference>
<dbReference type="AlphaFoldDB" id="A0A2X0TYB5"/>
<evidence type="ECO:0000313" key="5">
    <source>
        <dbReference type="EMBL" id="SPT54873.1"/>
    </source>
</evidence>
<dbReference type="EMBL" id="UAPR01000001">
    <property type="protein sequence ID" value="SPT54873.1"/>
    <property type="molecule type" value="Genomic_DNA"/>
</dbReference>
<dbReference type="SUPFAM" id="SSF48452">
    <property type="entry name" value="TPR-like"/>
    <property type="match status" value="1"/>
</dbReference>
<comment type="similarity">
    <text evidence="1">Belongs to the thioredoxin family.</text>
</comment>
<dbReference type="PROSITE" id="PS51352">
    <property type="entry name" value="THIOREDOXIN_2"/>
    <property type="match status" value="1"/>
</dbReference>
<evidence type="ECO:0000256" key="3">
    <source>
        <dbReference type="SAM" id="MobiDB-lite"/>
    </source>
</evidence>
<dbReference type="GO" id="GO:0006950">
    <property type="term" value="P:response to stress"/>
    <property type="evidence" value="ECO:0007669"/>
    <property type="project" value="UniProtKB-ARBA"/>
</dbReference>
<keyword evidence="2" id="KW-0676">Redox-active center</keyword>
<dbReference type="SUPFAM" id="SSF52833">
    <property type="entry name" value="Thioredoxin-like"/>
    <property type="match status" value="1"/>
</dbReference>
<dbReference type="InterPro" id="IPR013766">
    <property type="entry name" value="Thioredoxin_domain"/>
</dbReference>
<proteinExistence type="inferred from homology"/>
<evidence type="ECO:0000259" key="4">
    <source>
        <dbReference type="PROSITE" id="PS51352"/>
    </source>
</evidence>
<feature type="domain" description="Thioredoxin" evidence="4">
    <location>
        <begin position="25"/>
        <end position="157"/>
    </location>
</feature>
<protein>
    <submittedName>
        <fullName evidence="5">Thioredoxin 2</fullName>
    </submittedName>
</protein>
<dbReference type="OrthoDB" id="5181746at2"/>
<gene>
    <name evidence="5" type="primary">ybbN</name>
    <name evidence="5" type="ORF">NCTC9935_00422</name>
</gene>
<dbReference type="RefSeq" id="WP_111822997.1">
    <property type="nucleotide sequence ID" value="NZ_CAUQLB010000001.1"/>
</dbReference>
<dbReference type="PANTHER" id="PTHR45663:SF11">
    <property type="entry name" value="GEO12009P1"/>
    <property type="match status" value="1"/>
</dbReference>
<sequence>MNTPDPRSASEAVPTPVDSHGAVDLSARASAPAAAGSDAPAAAGEGLHIPLITTTDEENFQDVMSTSQAVPVVLVMWSARSLESKPTLAMLEEIAREQAGAFQLVEVDIDQAPAIAQAFQIQAVPTVVALVGGRPVPLFQGAAAKEQVLPIVSQILEAAAQMGVTARIAVAAEDTVAPTPPEHEAPLAAEENGNLDEAIALWEHVIELNPRDEEAKSHLSRVRFAARAYGEQNTDDPAARADALFAAGDAAGAYEVLLDLLAASTDAKEREALRLRLLDLFRVAGSSPEVSKARTRLAMLLM</sequence>
<accession>A0A2X0TYB5</accession>
<evidence type="ECO:0000256" key="2">
    <source>
        <dbReference type="ARBA" id="ARBA00023284"/>
    </source>
</evidence>
<keyword evidence="6" id="KW-1185">Reference proteome</keyword>
<dbReference type="GeneID" id="93757341"/>
<feature type="compositionally biased region" description="Low complexity" evidence="3">
    <location>
        <begin position="26"/>
        <end position="41"/>
    </location>
</feature>
<evidence type="ECO:0000313" key="6">
    <source>
        <dbReference type="Proteomes" id="UP000250192"/>
    </source>
</evidence>
<dbReference type="InterPro" id="IPR011990">
    <property type="entry name" value="TPR-like_helical_dom_sf"/>
</dbReference>
<dbReference type="Pfam" id="PF00085">
    <property type="entry name" value="Thioredoxin"/>
    <property type="match status" value="1"/>
</dbReference>
<feature type="region of interest" description="Disordered" evidence="3">
    <location>
        <begin position="1"/>
        <end position="41"/>
    </location>
</feature>
<dbReference type="Proteomes" id="UP000250192">
    <property type="component" value="Unassembled WGS sequence"/>
</dbReference>
<dbReference type="Gene3D" id="3.40.30.10">
    <property type="entry name" value="Glutaredoxin"/>
    <property type="match status" value="1"/>
</dbReference>
<dbReference type="GO" id="GO:0005737">
    <property type="term" value="C:cytoplasm"/>
    <property type="evidence" value="ECO:0007669"/>
    <property type="project" value="TreeGrafter"/>
</dbReference>
<dbReference type="PANTHER" id="PTHR45663">
    <property type="entry name" value="GEO12009P1"/>
    <property type="match status" value="1"/>
</dbReference>
<reference evidence="5 6" key="1">
    <citation type="submission" date="2018-06" db="EMBL/GenBank/DDBJ databases">
        <authorList>
            <consortium name="Pathogen Informatics"/>
            <person name="Doyle S."/>
        </authorList>
    </citation>
    <scope>NUCLEOTIDE SEQUENCE [LARGE SCALE GENOMIC DNA]</scope>
    <source>
        <strain evidence="5 6">NCTC9935</strain>
    </source>
</reference>